<comment type="caution">
    <text evidence="2">The sequence shown here is derived from an EMBL/GenBank/DDBJ whole genome shotgun (WGS) entry which is preliminary data.</text>
</comment>
<proteinExistence type="predicted"/>
<gene>
    <name evidence="2" type="ORF">BJ987_004280</name>
</gene>
<evidence type="ECO:0000313" key="2">
    <source>
        <dbReference type="EMBL" id="MBP2191379.1"/>
    </source>
</evidence>
<keyword evidence="3" id="KW-1185">Reference proteome</keyword>
<evidence type="ECO:0000313" key="3">
    <source>
        <dbReference type="Proteomes" id="UP001519325"/>
    </source>
</evidence>
<feature type="region of interest" description="Disordered" evidence="1">
    <location>
        <begin position="1"/>
        <end position="30"/>
    </location>
</feature>
<dbReference type="EMBL" id="JAGGMR010000001">
    <property type="protein sequence ID" value="MBP2191379.1"/>
    <property type="molecule type" value="Genomic_DNA"/>
</dbReference>
<reference evidence="2 3" key="1">
    <citation type="submission" date="2021-03" db="EMBL/GenBank/DDBJ databases">
        <title>Sequencing the genomes of 1000 actinobacteria strains.</title>
        <authorList>
            <person name="Klenk H.-P."/>
        </authorList>
    </citation>
    <scope>NUCLEOTIDE SEQUENCE [LARGE SCALE GENOMIC DNA]</scope>
    <source>
        <strain evidence="2 3">DSM 45516</strain>
    </source>
</reference>
<dbReference type="RefSeq" id="WP_209892925.1">
    <property type="nucleotide sequence ID" value="NZ_JAGGMR010000001.1"/>
</dbReference>
<protein>
    <submittedName>
        <fullName evidence="2">Uncharacterized protein</fullName>
    </submittedName>
</protein>
<feature type="compositionally biased region" description="Basic and acidic residues" evidence="1">
    <location>
        <begin position="1"/>
        <end position="13"/>
    </location>
</feature>
<name>A0ABS4QK10_9NOCA</name>
<sequence>MWPGLERADKPTEEQAGVQTGYGIKMTGRGQANAASALRDAVLHR</sequence>
<accession>A0ABS4QK10</accession>
<organism evidence="2 3">
    <name type="scientific">Nocardia goodfellowii</name>
    <dbReference type="NCBI Taxonomy" id="882446"/>
    <lineage>
        <taxon>Bacteria</taxon>
        <taxon>Bacillati</taxon>
        <taxon>Actinomycetota</taxon>
        <taxon>Actinomycetes</taxon>
        <taxon>Mycobacteriales</taxon>
        <taxon>Nocardiaceae</taxon>
        <taxon>Nocardia</taxon>
    </lineage>
</organism>
<evidence type="ECO:0000256" key="1">
    <source>
        <dbReference type="SAM" id="MobiDB-lite"/>
    </source>
</evidence>
<dbReference type="Proteomes" id="UP001519325">
    <property type="component" value="Unassembled WGS sequence"/>
</dbReference>